<dbReference type="Proteomes" id="UP000680116">
    <property type="component" value="Chromosome"/>
</dbReference>
<evidence type="ECO:0000313" key="3">
    <source>
        <dbReference type="EMBL" id="CAG4975569.1"/>
    </source>
</evidence>
<evidence type="ECO:0000256" key="1">
    <source>
        <dbReference type="SAM" id="Phobius"/>
    </source>
</evidence>
<keyword evidence="1" id="KW-1133">Transmembrane helix</keyword>
<reference evidence="3 4" key="1">
    <citation type="submission" date="2021-04" db="EMBL/GenBank/DDBJ databases">
        <authorList>
            <person name="Rodrigo-Torres L."/>
            <person name="Arahal R. D."/>
            <person name="Lucena T."/>
        </authorList>
    </citation>
    <scope>NUCLEOTIDE SEQUENCE [LARGE SCALE GENOMIC DNA]</scope>
    <source>
        <strain evidence="3 4">CECT 30171</strain>
    </source>
</reference>
<name>A0ABM8UGX3_9GAMM</name>
<feature type="transmembrane region" description="Helical" evidence="1">
    <location>
        <begin position="71"/>
        <end position="89"/>
    </location>
</feature>
<dbReference type="RefSeq" id="WP_215218505.1">
    <property type="nucleotide sequence ID" value="NZ_OU015430.1"/>
</dbReference>
<dbReference type="PANTHER" id="PTHR30590:SF2">
    <property type="entry name" value="INNER MEMBRANE PROTEIN"/>
    <property type="match status" value="1"/>
</dbReference>
<accession>A0ABM8UGX3</accession>
<dbReference type="EMBL" id="OU015430">
    <property type="protein sequence ID" value="CAG4975569.1"/>
    <property type="molecule type" value="Genomic_DNA"/>
</dbReference>
<evidence type="ECO:0000313" key="4">
    <source>
        <dbReference type="Proteomes" id="UP000680116"/>
    </source>
</evidence>
<dbReference type="InterPro" id="IPR052529">
    <property type="entry name" value="Bact_Transport_Assoc"/>
</dbReference>
<feature type="transmembrane region" description="Helical" evidence="1">
    <location>
        <begin position="362"/>
        <end position="383"/>
    </location>
</feature>
<feature type="transmembrane region" description="Helical" evidence="1">
    <location>
        <begin position="152"/>
        <end position="172"/>
    </location>
</feature>
<proteinExistence type="predicted"/>
<evidence type="ECO:0000259" key="2">
    <source>
        <dbReference type="Pfam" id="PF04235"/>
    </source>
</evidence>
<organism evidence="3 4">
    <name type="scientific">Novilysobacter luteus</name>
    <dbReference type="NCBI Taxonomy" id="2822368"/>
    <lineage>
        <taxon>Bacteria</taxon>
        <taxon>Pseudomonadati</taxon>
        <taxon>Pseudomonadota</taxon>
        <taxon>Gammaproteobacteria</taxon>
        <taxon>Lysobacterales</taxon>
        <taxon>Lysobacteraceae</taxon>
        <taxon>Novilysobacter</taxon>
    </lineage>
</organism>
<feature type="transmembrane region" description="Helical" evidence="1">
    <location>
        <begin position="254"/>
        <end position="276"/>
    </location>
</feature>
<sequence>MTTTTLTPVSASERIDNLDVLRGLALLGIALMNVEYFTAPLADMASGIAPDARGLDWLADAFVYVFVRGKFWTLFSLLFGMGFAVMLGRAAAAGRGFVPMYLRRTFGLLLIGLVHALLVWSGDILVSYAVTALLLMALFRNTATTQLWKWGAWIWGVLLALMLLGSAAMMAMGDAASDPDAAAMAETMASLRDAEIAAYSSGSYAEANAVRLQWFMESLGDNFFLVPLVLGMFLIGAWLVRSGAMSEPAAHRRMFVRLAWLGGLAGLALTLASVAINPNPNMVAGADPDAMMAMTLHMAGSPLMALAFVGIVVLALQRGAAWLRAVAPAGRMALTNYLAQSVIGTLLFYGYGLGLWGGVSRAWQVLGVVVVFALQVALSRWWLSRFRYGPMEWLWRAFTYLQWPPMRRASGPVPPVAA</sequence>
<feature type="transmembrane region" description="Helical" evidence="1">
    <location>
        <begin position="296"/>
        <end position="316"/>
    </location>
</feature>
<protein>
    <recommendedName>
        <fullName evidence="2">DUF418 domain-containing protein</fullName>
    </recommendedName>
</protein>
<keyword evidence="4" id="KW-1185">Reference proteome</keyword>
<keyword evidence="1" id="KW-0812">Transmembrane</keyword>
<feature type="transmembrane region" description="Helical" evidence="1">
    <location>
        <begin position="223"/>
        <end position="242"/>
    </location>
</feature>
<feature type="transmembrane region" description="Helical" evidence="1">
    <location>
        <begin position="101"/>
        <end position="118"/>
    </location>
</feature>
<dbReference type="Pfam" id="PF04235">
    <property type="entry name" value="DUF418"/>
    <property type="match status" value="1"/>
</dbReference>
<keyword evidence="1" id="KW-0472">Membrane</keyword>
<dbReference type="InterPro" id="IPR007349">
    <property type="entry name" value="DUF418"/>
</dbReference>
<feature type="transmembrane region" description="Helical" evidence="1">
    <location>
        <begin position="124"/>
        <end position="140"/>
    </location>
</feature>
<feature type="transmembrane region" description="Helical" evidence="1">
    <location>
        <begin position="337"/>
        <end position="356"/>
    </location>
</feature>
<dbReference type="PANTHER" id="PTHR30590">
    <property type="entry name" value="INNER MEMBRANE PROTEIN"/>
    <property type="match status" value="1"/>
</dbReference>
<gene>
    <name evidence="3" type="ORF">LYB30171_01957</name>
</gene>
<feature type="domain" description="DUF418" evidence="2">
    <location>
        <begin position="239"/>
        <end position="401"/>
    </location>
</feature>